<name>A0ABQ5TJ57_9BACI</name>
<evidence type="ECO:0008006" key="4">
    <source>
        <dbReference type="Google" id="ProtNLM"/>
    </source>
</evidence>
<feature type="coiled-coil region" evidence="1">
    <location>
        <begin position="222"/>
        <end position="249"/>
    </location>
</feature>
<comment type="caution">
    <text evidence="2">The sequence shown here is derived from an EMBL/GenBank/DDBJ whole genome shotgun (WGS) entry which is preliminary data.</text>
</comment>
<evidence type="ECO:0000313" key="2">
    <source>
        <dbReference type="EMBL" id="GLO66127.1"/>
    </source>
</evidence>
<accession>A0ABQ5TJ57</accession>
<protein>
    <recommendedName>
        <fullName evidence="4">Phage tail tape measure protein</fullName>
    </recommendedName>
</protein>
<sequence>MNDELGVLIGSKIDVSKSVEQINRDLRTIASQIQSLDLKLDTSSMVKDIEKQVGKIKQQDITPVTLNSKDFAKEGSSFANTIKSLEQQHGGMAQSVVKNTAIVENKYGQMQEQLKSYLVTVKTANNEIKKVRLTPDDDKLVQNDISHIDNSKKARQDYVNWWDKTLSEQRHKQVAEDQKANQKTIDDAHNMILKRRQDEENLANQIGSMREKSTQKRIADENKLAQSQAKHANKAIDDAHRQAEAEKKKTAELEKFITTQQNLARRQTQELKATHGQFLTPEQNKELDRYVTNMNAITSSTPNARKQIDGLKQGFADVKSDAKVASNEVGSFTSNLTEAFRRIPVWMIGMTAFYAPFRGIQSAIDNVITLDTQMTELRRVMDAAPETYNRLLQESINLSTELGNKVIDVNTAMGEFARQGFDESTLVDLTKTATVASNISQLTPEEAMSSITAAMMNYNIEAENTLSIVDRLNEVKYGLPA</sequence>
<organism evidence="2 3">
    <name type="scientific">Oceanobacillus kimchii</name>
    <dbReference type="NCBI Taxonomy" id="746691"/>
    <lineage>
        <taxon>Bacteria</taxon>
        <taxon>Bacillati</taxon>
        <taxon>Bacillota</taxon>
        <taxon>Bacilli</taxon>
        <taxon>Bacillales</taxon>
        <taxon>Bacillaceae</taxon>
        <taxon>Oceanobacillus</taxon>
    </lineage>
</organism>
<reference evidence="2 3" key="1">
    <citation type="submission" date="2023-02" db="EMBL/GenBank/DDBJ databases">
        <title>Oceanobacillus kimchii IFOP_LL358 isolated form Alexandrium catenella lab strain.</title>
        <authorList>
            <person name="Gajardo G."/>
            <person name="Ueki S."/>
            <person name="Maruyama F."/>
        </authorList>
    </citation>
    <scope>NUCLEOTIDE SEQUENCE [LARGE SCALE GENOMIC DNA]</scope>
    <source>
        <strain evidence="2 3">IFOP_LL358</strain>
    </source>
</reference>
<evidence type="ECO:0000256" key="1">
    <source>
        <dbReference type="SAM" id="Coils"/>
    </source>
</evidence>
<dbReference type="RefSeq" id="WP_317958011.1">
    <property type="nucleotide sequence ID" value="NZ_BSKO01000001.1"/>
</dbReference>
<keyword evidence="1" id="KW-0175">Coiled coil</keyword>
<dbReference type="Proteomes" id="UP001275436">
    <property type="component" value="Unassembled WGS sequence"/>
</dbReference>
<evidence type="ECO:0000313" key="3">
    <source>
        <dbReference type="Proteomes" id="UP001275436"/>
    </source>
</evidence>
<gene>
    <name evidence="2" type="ORF">MACH08_19110</name>
</gene>
<dbReference type="InterPro" id="IPR010090">
    <property type="entry name" value="Phage_tape_meas"/>
</dbReference>
<dbReference type="EMBL" id="BSKO01000001">
    <property type="protein sequence ID" value="GLO66127.1"/>
    <property type="molecule type" value="Genomic_DNA"/>
</dbReference>
<dbReference type="NCBIfam" id="TIGR01760">
    <property type="entry name" value="tape_meas_TP901"/>
    <property type="match status" value="1"/>
</dbReference>
<keyword evidence="3" id="KW-1185">Reference proteome</keyword>
<proteinExistence type="predicted"/>